<dbReference type="Pfam" id="PF07744">
    <property type="entry name" value="SPOC"/>
    <property type="match status" value="1"/>
</dbReference>
<evidence type="ECO:0000313" key="9">
    <source>
        <dbReference type="RefSeq" id="XP_029122073.1"/>
    </source>
</evidence>
<feature type="domain" description="RRM" evidence="7">
    <location>
        <begin position="70"/>
        <end position="142"/>
    </location>
</feature>
<keyword evidence="8" id="KW-1185">Reference proteome</keyword>
<feature type="region of interest" description="Disordered" evidence="5">
    <location>
        <begin position="35"/>
        <end position="63"/>
    </location>
</feature>
<dbReference type="Pfam" id="PF00076">
    <property type="entry name" value="RRM_1"/>
    <property type="match status" value="2"/>
</dbReference>
<dbReference type="GO" id="GO:0005634">
    <property type="term" value="C:nucleus"/>
    <property type="evidence" value="ECO:0007669"/>
    <property type="project" value="UniProtKB-SubCell"/>
</dbReference>
<dbReference type="GO" id="GO:0003723">
    <property type="term" value="F:RNA binding"/>
    <property type="evidence" value="ECO:0007669"/>
    <property type="project" value="UniProtKB-UniRule"/>
</dbReference>
<evidence type="ECO:0000313" key="8">
    <source>
        <dbReference type="Proteomes" id="UP000504607"/>
    </source>
</evidence>
<feature type="compositionally biased region" description="Basic and acidic residues" evidence="5">
    <location>
        <begin position="168"/>
        <end position="190"/>
    </location>
</feature>
<name>A0A8N4F6G7_ELAGV</name>
<reference evidence="9" key="1">
    <citation type="submission" date="2025-08" db="UniProtKB">
        <authorList>
            <consortium name="RefSeq"/>
        </authorList>
    </citation>
    <scope>IDENTIFICATION</scope>
</reference>
<accession>A0A8N4F6G7</accession>
<dbReference type="FunFam" id="3.30.70.330:FF:000522">
    <property type="entry name" value="RNA recognition motif (RRM)-containing protein"/>
    <property type="match status" value="1"/>
</dbReference>
<evidence type="ECO:0000259" key="7">
    <source>
        <dbReference type="PROSITE" id="PS50102"/>
    </source>
</evidence>
<feature type="region of interest" description="Disordered" evidence="5">
    <location>
        <begin position="168"/>
        <end position="195"/>
    </location>
</feature>
<protein>
    <submittedName>
        <fullName evidence="9">Flowering time control protein FPA isoform X1</fullName>
    </submittedName>
</protein>
<dbReference type="SMART" id="SM00360">
    <property type="entry name" value="RRM"/>
    <property type="match status" value="2"/>
</dbReference>
<keyword evidence="6" id="KW-0472">Membrane</keyword>
<feature type="compositionally biased region" description="Low complexity" evidence="5">
    <location>
        <begin position="806"/>
        <end position="819"/>
    </location>
</feature>
<feature type="compositionally biased region" description="Basic and acidic residues" evidence="5">
    <location>
        <begin position="41"/>
        <end position="61"/>
    </location>
</feature>
<dbReference type="RefSeq" id="XP_029122073.1">
    <property type="nucleotide sequence ID" value="XM_029266240.1"/>
</dbReference>
<keyword evidence="6" id="KW-1133">Transmembrane helix</keyword>
<feature type="region of interest" description="Disordered" evidence="5">
    <location>
        <begin position="862"/>
        <end position="883"/>
    </location>
</feature>
<feature type="region of interest" description="Disordered" evidence="5">
    <location>
        <begin position="929"/>
        <end position="954"/>
    </location>
</feature>
<evidence type="ECO:0000256" key="1">
    <source>
        <dbReference type="ARBA" id="ARBA00004123"/>
    </source>
</evidence>
<dbReference type="CDD" id="cd21546">
    <property type="entry name" value="SPOC_FPA-like"/>
    <property type="match status" value="1"/>
</dbReference>
<feature type="region of interest" description="Disordered" evidence="5">
    <location>
        <begin position="432"/>
        <end position="454"/>
    </location>
</feature>
<feature type="transmembrane region" description="Helical" evidence="6">
    <location>
        <begin position="6"/>
        <end position="26"/>
    </location>
</feature>
<dbReference type="Gene3D" id="3.30.70.330">
    <property type="match status" value="2"/>
</dbReference>
<dbReference type="Proteomes" id="UP000504607">
    <property type="component" value="Chromosome 8"/>
</dbReference>
<evidence type="ECO:0000256" key="2">
    <source>
        <dbReference type="ARBA" id="ARBA00022884"/>
    </source>
</evidence>
<feature type="domain" description="RRM" evidence="7">
    <location>
        <begin position="199"/>
        <end position="272"/>
    </location>
</feature>
<evidence type="ECO:0000256" key="3">
    <source>
        <dbReference type="ARBA" id="ARBA00023242"/>
    </source>
</evidence>
<proteinExistence type="predicted"/>
<evidence type="ECO:0000256" key="5">
    <source>
        <dbReference type="SAM" id="MobiDB-lite"/>
    </source>
</evidence>
<dbReference type="PROSITE" id="PS50102">
    <property type="entry name" value="RRM"/>
    <property type="match status" value="2"/>
</dbReference>
<dbReference type="SUPFAM" id="SSF54928">
    <property type="entry name" value="RNA-binding domain, RBD"/>
    <property type="match status" value="2"/>
</dbReference>
<evidence type="ECO:0000256" key="6">
    <source>
        <dbReference type="SAM" id="Phobius"/>
    </source>
</evidence>
<organism evidence="8 9">
    <name type="scientific">Elaeis guineensis var. tenera</name>
    <name type="common">Oil palm</name>
    <dbReference type="NCBI Taxonomy" id="51953"/>
    <lineage>
        <taxon>Eukaryota</taxon>
        <taxon>Viridiplantae</taxon>
        <taxon>Streptophyta</taxon>
        <taxon>Embryophyta</taxon>
        <taxon>Tracheophyta</taxon>
        <taxon>Spermatophyta</taxon>
        <taxon>Magnoliopsida</taxon>
        <taxon>Liliopsida</taxon>
        <taxon>Arecaceae</taxon>
        <taxon>Arecoideae</taxon>
        <taxon>Cocoseae</taxon>
        <taxon>Elaeidinae</taxon>
        <taxon>Elaeis</taxon>
    </lineage>
</organism>
<dbReference type="InterPro" id="IPR012921">
    <property type="entry name" value="SPOC_C"/>
</dbReference>
<gene>
    <name evidence="9" type="primary">LOC105050615</name>
</gene>
<dbReference type="OrthoDB" id="439808at2759"/>
<dbReference type="CDD" id="cd00590">
    <property type="entry name" value="RRM_SF"/>
    <property type="match status" value="2"/>
</dbReference>
<feature type="region of interest" description="Disordered" evidence="5">
    <location>
        <begin position="714"/>
        <end position="734"/>
    </location>
</feature>
<dbReference type="InterPro" id="IPR000504">
    <property type="entry name" value="RRM_dom"/>
</dbReference>
<dbReference type="PANTHER" id="PTHR23189">
    <property type="entry name" value="RNA RECOGNITION MOTIF-CONTAINING"/>
    <property type="match status" value="1"/>
</dbReference>
<keyword evidence="6" id="KW-0812">Transmembrane</keyword>
<comment type="subcellular location">
    <subcellularLocation>
        <location evidence="1">Nucleus</location>
    </subcellularLocation>
</comment>
<dbReference type="InterPro" id="IPR012677">
    <property type="entry name" value="Nucleotide-bd_a/b_plait_sf"/>
</dbReference>
<sequence>MPFYSSDLVFLYLEIFFVFLFITIFYHRLTRMGRGGGGGGRGRDRSNNKYAPRSEEKERRTGWGVAPPSRHLWVGNLGPQATRSTLLEHFLRFGEIENIAYIPGRSYAFVDYKKEEDAVIALRGLQGFKFDGMPLRIEFAKGDRASMLSQNGEYPQYGNERHSIEQVEPQFQRDTRPLRLSPEKSYDKSKGNNSAEPSEMLWIGFPSFLNVDEVVLRMAFSPFGEIENITTFPGRSYAFVRYRSVVAACKAKEALQGKLFNNPHVNICFAKSDAAPSEHGRNQISGPFPSSFKSNHHPGLIGQDIEAFPGNKSFESPYGEFRMASAHFISNFDRISESSTKPEAGSVPNLGGIFERNRLQEFGLERQMSDDLYERYRNRPAAERGAAWHDIPFERSQRTPLFEDSWGMAEGPFPSAKKLKTDMFSDKELPEYPLSDLEQQKRDPGPPKLLPNLPERNIYNKSFASVPFGPKGFPDHSRNPINPLAESDDSWRTFDHFTAGPGALPLPVKPHNINPEPHRPPVNEEWKWEGTIAKGGTPVCHARCFPVGKVLDFMLPEFLNCTARTGLDMLSKHYYQAASTWVVFFVPENDADIVFYNEFMHYLGEKQRAAVAKLGGRITLFLVPPSDFSEQVLKVPGKVSITGVILKFQQPSSDFSSLHHPLEVPEPQLPPLAHRPNNGIIREDPKFHKPNSPDFRALSQGQSYFSSSPRHLTLVTSHFPPPHKPGDTHSYSGSVRSVEKPLDFHGERRHDQLQHQDLPMPPNWSDHRTIPSSSFGVLPTPAPGAASHSFDNSAAEAYPSAIPRVTQATTSSSTTPATSGIAPLHANKFPVQQETTPQPSSSMPLPLQPEQLAQLAALLGQQKQSGKDPALLTDGDNKQPNLLQKPNMKVHASVLHAHASVPPDSSAPHINQVQQFLQHPSAVPAVQPIENSVQQSSQQELNSKQEEADPQKRLQATLQLAAALLQQIQQQSKTGDQC</sequence>
<dbReference type="AlphaFoldDB" id="A0A8N4F6G7"/>
<feature type="compositionally biased region" description="Basic and acidic residues" evidence="5">
    <location>
        <begin position="943"/>
        <end position="952"/>
    </location>
</feature>
<dbReference type="InterPro" id="IPR035979">
    <property type="entry name" value="RBD_domain_sf"/>
</dbReference>
<feature type="region of interest" description="Disordered" evidence="5">
    <location>
        <begin position="805"/>
        <end position="825"/>
    </location>
</feature>
<feature type="region of interest" description="Disordered" evidence="5">
    <location>
        <begin position="747"/>
        <end position="790"/>
    </location>
</feature>
<feature type="compositionally biased region" description="Polar residues" evidence="5">
    <location>
        <begin position="929"/>
        <end position="942"/>
    </location>
</feature>
<evidence type="ECO:0000256" key="4">
    <source>
        <dbReference type="PROSITE-ProRule" id="PRU00176"/>
    </source>
</evidence>
<keyword evidence="3" id="KW-0539">Nucleus</keyword>
<keyword evidence="2 4" id="KW-0694">RNA-binding</keyword>